<feature type="transmembrane region" description="Helical" evidence="15">
    <location>
        <begin position="12"/>
        <end position="31"/>
    </location>
</feature>
<dbReference type="PANTHER" id="PTHR20861:SF3">
    <property type="entry name" value="SHIKIMATE KINASE"/>
    <property type="match status" value="1"/>
</dbReference>
<dbReference type="RefSeq" id="WP_100815592.1">
    <property type="nucleotide sequence ID" value="NZ_CP017803.1"/>
</dbReference>
<comment type="similarity">
    <text evidence="3 14">Belongs to the GHMP kinase family. Archaeal shikimate kinase subfamily.</text>
</comment>
<comment type="subcellular location">
    <subcellularLocation>
        <location evidence="1 14">Cytoplasm</location>
    </subcellularLocation>
</comment>
<dbReference type="PROSITE" id="PS00627">
    <property type="entry name" value="GHMP_KINASES_ATP"/>
    <property type="match status" value="1"/>
</dbReference>
<comment type="pathway">
    <text evidence="2 14">Metabolic intermediate biosynthesis; chorismate biosynthesis; chorismate from D-erythrose 4-phosphate and phosphoenolpyruvate: step 5/7.</text>
</comment>
<evidence type="ECO:0000256" key="15">
    <source>
        <dbReference type="SAM" id="Phobius"/>
    </source>
</evidence>
<dbReference type="GeneID" id="35118944"/>
<keyword evidence="15" id="KW-0812">Transmembrane</keyword>
<dbReference type="EMBL" id="CP017803">
    <property type="protein sequence ID" value="ATZ60034.1"/>
    <property type="molecule type" value="Genomic_DNA"/>
</dbReference>
<keyword evidence="10 14" id="KW-0418">Kinase</keyword>
<keyword evidence="6 14" id="KW-0963">Cytoplasm</keyword>
<evidence type="ECO:0000256" key="14">
    <source>
        <dbReference type="HAMAP-Rule" id="MF_00370"/>
    </source>
</evidence>
<evidence type="ECO:0000313" key="19">
    <source>
        <dbReference type="Proteomes" id="UP000232133"/>
    </source>
</evidence>
<dbReference type="InterPro" id="IPR013750">
    <property type="entry name" value="GHMP_kinase_C_dom"/>
</dbReference>
<evidence type="ECO:0000256" key="4">
    <source>
        <dbReference type="ARBA" id="ARBA00012154"/>
    </source>
</evidence>
<dbReference type="Pfam" id="PF00288">
    <property type="entry name" value="GHMP_kinases_N"/>
    <property type="match status" value="1"/>
</dbReference>
<evidence type="ECO:0000313" key="18">
    <source>
        <dbReference type="EMBL" id="ATZ60034.1"/>
    </source>
</evidence>
<evidence type="ECO:0000256" key="2">
    <source>
        <dbReference type="ARBA" id="ARBA00004842"/>
    </source>
</evidence>
<dbReference type="InterPro" id="IPR014721">
    <property type="entry name" value="Ribsml_uS5_D2-typ_fold_subgr"/>
</dbReference>
<gene>
    <name evidence="14" type="primary">aroK</name>
    <name evidence="18" type="ORF">BK798_06150</name>
</gene>
<keyword evidence="8 14" id="KW-0808">Transferase</keyword>
<dbReference type="PANTHER" id="PTHR20861">
    <property type="entry name" value="HOMOSERINE/4-DIPHOSPHOCYTIDYL-2-C-METHYL-D-ERYTHRITOL KINASE"/>
    <property type="match status" value="1"/>
</dbReference>
<dbReference type="Gene3D" id="3.30.230.10">
    <property type="match status" value="1"/>
</dbReference>
<evidence type="ECO:0000256" key="10">
    <source>
        <dbReference type="ARBA" id="ARBA00022777"/>
    </source>
</evidence>
<dbReference type="InterPro" id="IPR036554">
    <property type="entry name" value="GHMP_kinase_C_sf"/>
</dbReference>
<keyword evidence="15" id="KW-0472">Membrane</keyword>
<evidence type="ECO:0000256" key="6">
    <source>
        <dbReference type="ARBA" id="ARBA00022490"/>
    </source>
</evidence>
<dbReference type="GO" id="GO:0004765">
    <property type="term" value="F:shikimate kinase activity"/>
    <property type="evidence" value="ECO:0007669"/>
    <property type="project" value="UniProtKB-UniRule"/>
</dbReference>
<proteinExistence type="inferred from homology"/>
<accession>A0A2H4U7G0</accession>
<keyword evidence="15" id="KW-1133">Transmembrane helix</keyword>
<dbReference type="HAMAP" id="MF_00370">
    <property type="entry name" value="Shik_kinase_arch"/>
    <property type="match status" value="1"/>
</dbReference>
<dbReference type="AlphaFoldDB" id="A0A2H4U7G0"/>
<dbReference type="GO" id="GO:0005524">
    <property type="term" value="F:ATP binding"/>
    <property type="evidence" value="ECO:0007669"/>
    <property type="project" value="UniProtKB-UniRule"/>
</dbReference>
<evidence type="ECO:0000256" key="11">
    <source>
        <dbReference type="ARBA" id="ARBA00022840"/>
    </source>
</evidence>
<dbReference type="PIRSF" id="PIRSF005758">
    <property type="entry name" value="Shikimt_kin_arch"/>
    <property type="match status" value="1"/>
</dbReference>
<dbReference type="InterPro" id="IPR010189">
    <property type="entry name" value="SK_arc"/>
</dbReference>
<dbReference type="InterPro" id="IPR020568">
    <property type="entry name" value="Ribosomal_Su5_D2-typ_SF"/>
</dbReference>
<evidence type="ECO:0000256" key="13">
    <source>
        <dbReference type="ARBA" id="ARBA00048567"/>
    </source>
</evidence>
<dbReference type="NCBIfam" id="TIGR01920">
    <property type="entry name" value="Shik_kin_archae"/>
    <property type="match status" value="1"/>
</dbReference>
<protein>
    <recommendedName>
        <fullName evidence="5 14">Shikimate kinase</fullName>
        <shortName evidence="14">SK</shortName>
        <ecNumber evidence="4 14">2.7.1.71</ecNumber>
    </recommendedName>
</protein>
<organism evidence="18 19">
    <name type="scientific">Methanobrevibacter smithii</name>
    <dbReference type="NCBI Taxonomy" id="2173"/>
    <lineage>
        <taxon>Archaea</taxon>
        <taxon>Methanobacteriati</taxon>
        <taxon>Methanobacteriota</taxon>
        <taxon>Methanomada group</taxon>
        <taxon>Methanobacteria</taxon>
        <taxon>Methanobacteriales</taxon>
        <taxon>Methanobacteriaceae</taxon>
        <taxon>Methanobrevibacter</taxon>
    </lineage>
</organism>
<evidence type="ECO:0000259" key="17">
    <source>
        <dbReference type="Pfam" id="PF08544"/>
    </source>
</evidence>
<keyword evidence="9 14" id="KW-0547">Nucleotide-binding</keyword>
<evidence type="ECO:0000256" key="9">
    <source>
        <dbReference type="ARBA" id="ARBA00022741"/>
    </source>
</evidence>
<evidence type="ECO:0000256" key="8">
    <source>
        <dbReference type="ARBA" id="ARBA00022679"/>
    </source>
</evidence>
<dbReference type="InterPro" id="IPR006204">
    <property type="entry name" value="GHMP_kinase_N_dom"/>
</dbReference>
<keyword evidence="12 14" id="KW-0057">Aromatic amino acid biosynthesis</keyword>
<feature type="binding site" evidence="14">
    <location>
        <begin position="84"/>
        <end position="94"/>
    </location>
    <ligand>
        <name>ATP</name>
        <dbReference type="ChEBI" id="CHEBI:30616"/>
    </ligand>
</feature>
<evidence type="ECO:0000256" key="12">
    <source>
        <dbReference type="ARBA" id="ARBA00023141"/>
    </source>
</evidence>
<name>A0A2H4U7G0_METSM</name>
<comment type="catalytic activity">
    <reaction evidence="13 14">
        <text>shikimate + ATP = 3-phosphoshikimate + ADP + H(+)</text>
        <dbReference type="Rhea" id="RHEA:13121"/>
        <dbReference type="ChEBI" id="CHEBI:15378"/>
        <dbReference type="ChEBI" id="CHEBI:30616"/>
        <dbReference type="ChEBI" id="CHEBI:36208"/>
        <dbReference type="ChEBI" id="CHEBI:145989"/>
        <dbReference type="ChEBI" id="CHEBI:456216"/>
        <dbReference type="EC" id="2.7.1.71"/>
    </reaction>
</comment>
<dbReference type="InterPro" id="IPR006203">
    <property type="entry name" value="GHMP_knse_ATP-bd_CS"/>
</dbReference>
<dbReference type="EC" id="2.7.1.71" evidence="4 14"/>
<dbReference type="SUPFAM" id="SSF55060">
    <property type="entry name" value="GHMP Kinase, C-terminal domain"/>
    <property type="match status" value="1"/>
</dbReference>
<dbReference type="Pfam" id="PF08544">
    <property type="entry name" value="GHMP_kinases_C"/>
    <property type="match status" value="1"/>
</dbReference>
<dbReference type="GO" id="GO:0009423">
    <property type="term" value="P:chorismate biosynthetic process"/>
    <property type="evidence" value="ECO:0007669"/>
    <property type="project" value="UniProtKB-UniRule"/>
</dbReference>
<feature type="domain" description="GHMP kinase C-terminal" evidence="17">
    <location>
        <begin position="234"/>
        <end position="270"/>
    </location>
</feature>
<keyword evidence="11 14" id="KW-0067">ATP-binding</keyword>
<dbReference type="GO" id="GO:0008652">
    <property type="term" value="P:amino acid biosynthetic process"/>
    <property type="evidence" value="ECO:0007669"/>
    <property type="project" value="UniProtKB-KW"/>
</dbReference>
<reference evidence="18 19" key="1">
    <citation type="submission" date="2016-10" db="EMBL/GenBank/DDBJ databases">
        <authorList>
            <person name="Varghese N."/>
        </authorList>
    </citation>
    <scope>NUCLEOTIDE SEQUENCE [LARGE SCALE GENOMIC DNA]</scope>
    <source>
        <strain evidence="18 19">KB11</strain>
    </source>
</reference>
<evidence type="ECO:0000256" key="7">
    <source>
        <dbReference type="ARBA" id="ARBA00022605"/>
    </source>
</evidence>
<evidence type="ECO:0000256" key="1">
    <source>
        <dbReference type="ARBA" id="ARBA00004496"/>
    </source>
</evidence>
<keyword evidence="7 14" id="KW-0028">Amino-acid biosynthesis</keyword>
<dbReference type="GO" id="GO:0009073">
    <property type="term" value="P:aromatic amino acid family biosynthetic process"/>
    <property type="evidence" value="ECO:0007669"/>
    <property type="project" value="UniProtKB-KW"/>
</dbReference>
<dbReference type="UniPathway" id="UPA00053">
    <property type="reaction ID" value="UER00088"/>
</dbReference>
<dbReference type="GO" id="GO:0005737">
    <property type="term" value="C:cytoplasm"/>
    <property type="evidence" value="ECO:0007669"/>
    <property type="project" value="UniProtKB-SubCell"/>
</dbReference>
<dbReference type="SUPFAM" id="SSF54211">
    <property type="entry name" value="Ribosomal protein S5 domain 2-like"/>
    <property type="match status" value="1"/>
</dbReference>
<evidence type="ECO:0000256" key="5">
    <source>
        <dbReference type="ARBA" id="ARBA00013853"/>
    </source>
</evidence>
<dbReference type="Proteomes" id="UP000232133">
    <property type="component" value="Chromosome"/>
</dbReference>
<evidence type="ECO:0000256" key="3">
    <source>
        <dbReference type="ARBA" id="ARBA00010202"/>
    </source>
</evidence>
<evidence type="ECO:0000259" key="16">
    <source>
        <dbReference type="Pfam" id="PF00288"/>
    </source>
</evidence>
<sequence length="289" mass="30587">MKKSVRSPGSATVINAIATGFGAAFGIGLDIKCCANTQNSSITCSNDVGAPTTLMEICAKKTFEKYGISSDDFGMNFKTESELPMASGLSSSSALSNAVVSVSSKIIAEEFNLTPFDDLEIINLAIDASLEAKVTITGSFDDATASYFGGVVVTDNKNRKFIIKEKMEEYPVLVYMPNFGSKSGSSDVDRMKVLSPLVETAFGLARSGDYFKALNLNGLIYANTLGFDSNIAIDALEVGAIASGLSGTGSSFVAICEDEAIDDIKETWSKYEGNVIETKVDNIGCQFIG</sequence>
<feature type="domain" description="GHMP kinase N-terminal" evidence="16">
    <location>
        <begin position="58"/>
        <end position="150"/>
    </location>
</feature>